<keyword evidence="4" id="KW-1185">Reference proteome</keyword>
<proteinExistence type="predicted"/>
<dbReference type="AlphaFoldDB" id="A0A2X0WTS3"/>
<accession>A0A2X0WTS3</accession>
<feature type="domain" description="MucB/RseB N-terminal" evidence="2">
    <location>
        <begin position="45"/>
        <end position="204"/>
    </location>
</feature>
<dbReference type="Gene3D" id="3.30.200.100">
    <property type="entry name" value="MucB/RseB, C-terminal domain"/>
    <property type="match status" value="1"/>
</dbReference>
<dbReference type="GO" id="GO:0032885">
    <property type="term" value="P:regulation of polysaccharide biosynthetic process"/>
    <property type="evidence" value="ECO:0007669"/>
    <property type="project" value="TreeGrafter"/>
</dbReference>
<dbReference type="InterPro" id="IPR033434">
    <property type="entry name" value="MucB/RseB_N"/>
</dbReference>
<dbReference type="GO" id="GO:0045152">
    <property type="term" value="F:antisigma factor binding"/>
    <property type="evidence" value="ECO:0007669"/>
    <property type="project" value="TreeGrafter"/>
</dbReference>
<evidence type="ECO:0000256" key="1">
    <source>
        <dbReference type="SAM" id="SignalP"/>
    </source>
</evidence>
<dbReference type="InterPro" id="IPR038484">
    <property type="entry name" value="MucB/RseB_C_sf"/>
</dbReference>
<dbReference type="PANTHER" id="PTHR38782">
    <property type="match status" value="1"/>
</dbReference>
<evidence type="ECO:0000313" key="4">
    <source>
        <dbReference type="Proteomes" id="UP000250086"/>
    </source>
</evidence>
<dbReference type="GO" id="GO:0030288">
    <property type="term" value="C:outer membrane-bounded periplasmic space"/>
    <property type="evidence" value="ECO:0007669"/>
    <property type="project" value="TreeGrafter"/>
</dbReference>
<evidence type="ECO:0000313" key="3">
    <source>
        <dbReference type="EMBL" id="SPT68861.1"/>
    </source>
</evidence>
<gene>
    <name evidence="3" type="primary">rseB</name>
    <name evidence="3" type="ORF">NCTC13093_00207</name>
</gene>
<keyword evidence="1" id="KW-0732">Signal</keyword>
<dbReference type="Pfam" id="PF03888">
    <property type="entry name" value="MucB_RseB"/>
    <property type="match status" value="1"/>
</dbReference>
<reference evidence="3 4" key="1">
    <citation type="submission" date="2018-06" db="EMBL/GenBank/DDBJ databases">
        <authorList>
            <consortium name="Pathogen Informatics"/>
            <person name="Doyle S."/>
        </authorList>
    </citation>
    <scope>NUCLEOTIDE SEQUENCE [LARGE SCALE GENOMIC DNA]</scope>
    <source>
        <strain evidence="3 4">NCTC13093</strain>
    </source>
</reference>
<protein>
    <submittedName>
        <fullName evidence="3">Sigma-E factor regulatory protein rseB</fullName>
    </submittedName>
</protein>
<dbReference type="InterPro" id="IPR005588">
    <property type="entry name" value="MucB_RseB"/>
</dbReference>
<name>A0A2X0WTS3_9GAMM</name>
<organism evidence="3 4">
    <name type="scientific">Anaerobiospirillum thomasii</name>
    <dbReference type="NCBI Taxonomy" id="179995"/>
    <lineage>
        <taxon>Bacteria</taxon>
        <taxon>Pseudomonadati</taxon>
        <taxon>Pseudomonadota</taxon>
        <taxon>Gammaproteobacteria</taxon>
        <taxon>Aeromonadales</taxon>
        <taxon>Succinivibrionaceae</taxon>
        <taxon>Anaerobiospirillum</taxon>
    </lineage>
</organism>
<evidence type="ECO:0000259" key="2">
    <source>
        <dbReference type="Pfam" id="PF03888"/>
    </source>
</evidence>
<dbReference type="Proteomes" id="UP000250086">
    <property type="component" value="Unassembled WGS sequence"/>
</dbReference>
<dbReference type="Gene3D" id="2.50.20.10">
    <property type="entry name" value="Lipoprotein localisation LolA/LolB/LppX"/>
    <property type="match status" value="1"/>
</dbReference>
<feature type="signal peptide" evidence="1">
    <location>
        <begin position="1"/>
        <end position="25"/>
    </location>
</feature>
<dbReference type="PANTHER" id="PTHR38782:SF1">
    <property type="entry name" value="SIGMA-E FACTOR REGULATORY PROTEIN RSEB"/>
    <property type="match status" value="1"/>
</dbReference>
<dbReference type="EMBL" id="UAPV01000001">
    <property type="protein sequence ID" value="SPT68861.1"/>
    <property type="molecule type" value="Genomic_DNA"/>
</dbReference>
<sequence>MRLILHTAGWLCALAVLLSVNTAQAQDLHTKSKVYGADNKCNIIMDQTKSAYTSTDMQARMVVVNGNNMGIYYLQHNYADNKHYAMWESLDGEIQGYAMRDKDGFDYNVDRRYLGHLSWHPTQIWNRIFDQNPDFESFSCVMTGRTRLAGYRVTLIRLVPQDGLRYTYLIARDDDTEMPIELAILSPEGEVLTKITAIDFNTTQKPFPHDDNIFESYAGRQKSIETVKPWKELNLPADFKLIGYGSLKDDNDNETSVYQEFSDGITSFRVYKSPRISVLMPTVSNGTLNIFRKVSGDSEYAVVGEVSIKLSESVLSNLSP</sequence>
<dbReference type="RefSeq" id="WP_113743076.1">
    <property type="nucleotide sequence ID" value="NZ_UAPV01000001.1"/>
</dbReference>
<feature type="chain" id="PRO_5015915500" evidence="1">
    <location>
        <begin position="26"/>
        <end position="320"/>
    </location>
</feature>